<dbReference type="RefSeq" id="WP_200312327.1">
    <property type="nucleotide sequence ID" value="NZ_JAENIM010000044.1"/>
</dbReference>
<evidence type="ECO:0000259" key="2">
    <source>
        <dbReference type="Pfam" id="PF13439"/>
    </source>
</evidence>
<dbReference type="GO" id="GO:0016757">
    <property type="term" value="F:glycosyltransferase activity"/>
    <property type="evidence" value="ECO:0007669"/>
    <property type="project" value="InterPro"/>
</dbReference>
<evidence type="ECO:0000313" key="4">
    <source>
        <dbReference type="Proteomes" id="UP000624703"/>
    </source>
</evidence>
<dbReference type="PANTHER" id="PTHR12526:SF638">
    <property type="entry name" value="SPORE COAT PROTEIN SA"/>
    <property type="match status" value="1"/>
</dbReference>
<name>A0A8J7SJQ6_9BACT</name>
<comment type="caution">
    <text evidence="3">The sequence shown here is derived from an EMBL/GenBank/DDBJ whole genome shotgun (WGS) entry which is preliminary data.</text>
</comment>
<protein>
    <submittedName>
        <fullName evidence="3">Glycosyltransferase family 4 protein</fullName>
    </submittedName>
</protein>
<feature type="domain" description="Glycosyl transferase family 1" evidence="1">
    <location>
        <begin position="188"/>
        <end position="339"/>
    </location>
</feature>
<evidence type="ECO:0000259" key="1">
    <source>
        <dbReference type="Pfam" id="PF00534"/>
    </source>
</evidence>
<dbReference type="SUPFAM" id="SSF53756">
    <property type="entry name" value="UDP-Glycosyltransferase/glycogen phosphorylase"/>
    <property type="match status" value="1"/>
</dbReference>
<evidence type="ECO:0000313" key="3">
    <source>
        <dbReference type="EMBL" id="MBK1792315.1"/>
    </source>
</evidence>
<reference evidence="3" key="1">
    <citation type="submission" date="2021-01" db="EMBL/GenBank/DDBJ databases">
        <title>Modified the classification status of verrucomicrobia.</title>
        <authorList>
            <person name="Feng X."/>
        </authorList>
    </citation>
    <scope>NUCLEOTIDE SEQUENCE</scope>
    <source>
        <strain evidence="3">_KCTC 22039</strain>
    </source>
</reference>
<gene>
    <name evidence="3" type="ORF">JIN82_14220</name>
</gene>
<proteinExistence type="predicted"/>
<dbReference type="Proteomes" id="UP000624703">
    <property type="component" value="Unassembled WGS sequence"/>
</dbReference>
<dbReference type="Gene3D" id="3.40.50.2000">
    <property type="entry name" value="Glycogen Phosphorylase B"/>
    <property type="match status" value="2"/>
</dbReference>
<dbReference type="CDD" id="cd03819">
    <property type="entry name" value="GT4_WavL-like"/>
    <property type="match status" value="1"/>
</dbReference>
<dbReference type="EMBL" id="JAENIM010000044">
    <property type="protein sequence ID" value="MBK1792315.1"/>
    <property type="molecule type" value="Genomic_DNA"/>
</dbReference>
<feature type="domain" description="Glycosyltransferase subfamily 4-like N-terminal" evidence="2">
    <location>
        <begin position="13"/>
        <end position="166"/>
    </location>
</feature>
<accession>A0A8J7SJQ6</accession>
<dbReference type="Pfam" id="PF13439">
    <property type="entry name" value="Glyco_transf_4"/>
    <property type="match status" value="1"/>
</dbReference>
<keyword evidence="4" id="KW-1185">Reference proteome</keyword>
<dbReference type="InterPro" id="IPR001296">
    <property type="entry name" value="Glyco_trans_1"/>
</dbReference>
<dbReference type="InterPro" id="IPR028098">
    <property type="entry name" value="Glyco_trans_4-like_N"/>
</dbReference>
<dbReference type="AlphaFoldDB" id="A0A8J7SJQ6"/>
<dbReference type="Pfam" id="PF00534">
    <property type="entry name" value="Glycos_transf_1"/>
    <property type="match status" value="1"/>
</dbReference>
<sequence>MKVLQILPELESGGVERGTLELAKYLVGRGDEALVVSNGGRLVDELESFGCRHIQLPVHKKSLSSLTQVKVMRKLLESEQPDIVHLRSRVPAWITYLAWRKMDPASRPRLVSTVHGFYSVNAYSKIMTCGERVIAVSDSVKEYILTNYPKTQSELIRVVHRGVDPTDYQFGHLPEKSWRHQWYADFPETKGKVLLTLPGRITRLKGHSDFLQILTQLKKRHSAVHGVIAGGAHPRKQAYLDELKQMVAQAGLSESVTFTGHRSDLREILAMSDVVLSLTSQPESFGRTTLEALCLGTPVLGYEHGGVGEILSAIFPAGKCASGDAKKAAQMIDGWLINGMPALEEKNPFTLERMLSQTVEVYNELLA</sequence>
<dbReference type="PANTHER" id="PTHR12526">
    <property type="entry name" value="GLYCOSYLTRANSFERASE"/>
    <property type="match status" value="1"/>
</dbReference>
<organism evidence="3 4">
    <name type="scientific">Persicirhabdus sediminis</name>
    <dbReference type="NCBI Taxonomy" id="454144"/>
    <lineage>
        <taxon>Bacteria</taxon>
        <taxon>Pseudomonadati</taxon>
        <taxon>Verrucomicrobiota</taxon>
        <taxon>Verrucomicrobiia</taxon>
        <taxon>Verrucomicrobiales</taxon>
        <taxon>Verrucomicrobiaceae</taxon>
        <taxon>Persicirhabdus</taxon>
    </lineage>
</organism>